<organism evidence="2 3">
    <name type="scientific">Candidatus Nitrospira allomarina</name>
    <dbReference type="NCBI Taxonomy" id="3020900"/>
    <lineage>
        <taxon>Bacteria</taxon>
        <taxon>Pseudomonadati</taxon>
        <taxon>Nitrospirota</taxon>
        <taxon>Nitrospiria</taxon>
        <taxon>Nitrospirales</taxon>
        <taxon>Nitrospiraceae</taxon>
        <taxon>Nitrospira</taxon>
    </lineage>
</organism>
<dbReference type="AlphaFoldDB" id="A0AA96GAQ1"/>
<dbReference type="Proteomes" id="UP001302719">
    <property type="component" value="Chromosome"/>
</dbReference>
<name>A0AA96GAQ1_9BACT</name>
<feature type="domain" description="Transcription regulator AsnC/Lrp ligand binding" evidence="1">
    <location>
        <begin position="7"/>
        <end position="76"/>
    </location>
</feature>
<protein>
    <submittedName>
        <fullName evidence="2">Lrp/AsnC ligand binding domain-containing protein</fullName>
    </submittedName>
</protein>
<evidence type="ECO:0000313" key="3">
    <source>
        <dbReference type="Proteomes" id="UP001302719"/>
    </source>
</evidence>
<proteinExistence type="predicted"/>
<evidence type="ECO:0000259" key="1">
    <source>
        <dbReference type="Pfam" id="PF01037"/>
    </source>
</evidence>
<evidence type="ECO:0000313" key="2">
    <source>
        <dbReference type="EMBL" id="WNM58313.1"/>
    </source>
</evidence>
<gene>
    <name evidence="2" type="ORF">PP769_00705</name>
</gene>
<reference evidence="2 3" key="1">
    <citation type="submission" date="2023-01" db="EMBL/GenBank/DDBJ databases">
        <title>Cultivation and genomic characterization of new, ubiquitous marine nitrite-oxidizing bacteria from the Nitrospirales.</title>
        <authorList>
            <person name="Mueller A.J."/>
            <person name="Daebeler A."/>
            <person name="Herbold C.W."/>
            <person name="Kirkegaard R.H."/>
            <person name="Daims H."/>
        </authorList>
    </citation>
    <scope>NUCLEOTIDE SEQUENCE [LARGE SCALE GENOMIC DNA]</scope>
    <source>
        <strain evidence="2 3">VA</strain>
    </source>
</reference>
<accession>A0AA96GAQ1</accession>
<dbReference type="SUPFAM" id="SSF54909">
    <property type="entry name" value="Dimeric alpha+beta barrel"/>
    <property type="match status" value="1"/>
</dbReference>
<dbReference type="InterPro" id="IPR011008">
    <property type="entry name" value="Dimeric_a/b-barrel"/>
</dbReference>
<dbReference type="InterPro" id="IPR019887">
    <property type="entry name" value="Tscrpt_reg_AsnC/Lrp_C"/>
</dbReference>
<dbReference type="Gene3D" id="3.30.70.920">
    <property type="match status" value="1"/>
</dbReference>
<dbReference type="Pfam" id="PF01037">
    <property type="entry name" value="AsnC_trans_reg"/>
    <property type="match status" value="1"/>
</dbReference>
<dbReference type="KEGG" id="nall:PP769_00705"/>
<dbReference type="EMBL" id="CP116967">
    <property type="protein sequence ID" value="WNM58313.1"/>
    <property type="molecule type" value="Genomic_DNA"/>
</dbReference>
<sequence length="78" mass="8547">MAISAFVLIDTTGNHTKSAYKTLTRIQGVKSVYPVTGPFDLIAHVEAETLEELNDLIMVRLRGIDGVIKTNTAIVLDF</sequence>
<dbReference type="RefSeq" id="WP_312643985.1">
    <property type="nucleotide sequence ID" value="NZ_CP116967.1"/>
</dbReference>
<keyword evidence="3" id="KW-1185">Reference proteome</keyword>